<feature type="compositionally biased region" description="Low complexity" evidence="1">
    <location>
        <begin position="709"/>
        <end position="723"/>
    </location>
</feature>
<feature type="compositionally biased region" description="Low complexity" evidence="1">
    <location>
        <begin position="836"/>
        <end position="849"/>
    </location>
</feature>
<evidence type="ECO:0000313" key="2">
    <source>
        <dbReference type="EMBL" id="RMX40060.1"/>
    </source>
</evidence>
<feature type="compositionally biased region" description="Basic and acidic residues" evidence="1">
    <location>
        <begin position="506"/>
        <end position="516"/>
    </location>
</feature>
<organism evidence="2 3">
    <name type="scientific">Pocillopora damicornis</name>
    <name type="common">Cauliflower coral</name>
    <name type="synonym">Millepora damicornis</name>
    <dbReference type="NCBI Taxonomy" id="46731"/>
    <lineage>
        <taxon>Eukaryota</taxon>
        <taxon>Metazoa</taxon>
        <taxon>Cnidaria</taxon>
        <taxon>Anthozoa</taxon>
        <taxon>Hexacorallia</taxon>
        <taxon>Scleractinia</taxon>
        <taxon>Astrocoeniina</taxon>
        <taxon>Pocilloporidae</taxon>
        <taxon>Pocillopora</taxon>
    </lineage>
</organism>
<feature type="non-terminal residue" evidence="2">
    <location>
        <position position="929"/>
    </location>
</feature>
<feature type="compositionally biased region" description="Basic and acidic residues" evidence="1">
    <location>
        <begin position="594"/>
        <end position="606"/>
    </location>
</feature>
<feature type="compositionally biased region" description="Basic and acidic residues" evidence="1">
    <location>
        <begin position="94"/>
        <end position="125"/>
    </location>
</feature>
<accession>A0A3M6TFB6</accession>
<feature type="region of interest" description="Disordered" evidence="1">
    <location>
        <begin position="213"/>
        <end position="240"/>
    </location>
</feature>
<feature type="compositionally biased region" description="Basic and acidic residues" evidence="1">
    <location>
        <begin position="652"/>
        <end position="661"/>
    </location>
</feature>
<keyword evidence="3" id="KW-1185">Reference proteome</keyword>
<feature type="compositionally biased region" description="Polar residues" evidence="1">
    <location>
        <begin position="419"/>
        <end position="429"/>
    </location>
</feature>
<protein>
    <submittedName>
        <fullName evidence="2">Uncharacterized protein</fullName>
    </submittedName>
</protein>
<feature type="region of interest" description="Disordered" evidence="1">
    <location>
        <begin position="909"/>
        <end position="929"/>
    </location>
</feature>
<evidence type="ECO:0000256" key="1">
    <source>
        <dbReference type="SAM" id="MobiDB-lite"/>
    </source>
</evidence>
<feature type="compositionally biased region" description="Basic residues" evidence="1">
    <location>
        <begin position="823"/>
        <end position="832"/>
    </location>
</feature>
<feature type="compositionally biased region" description="Polar residues" evidence="1">
    <location>
        <begin position="861"/>
        <end position="875"/>
    </location>
</feature>
<feature type="compositionally biased region" description="Low complexity" evidence="1">
    <location>
        <begin position="662"/>
        <end position="676"/>
    </location>
</feature>
<feature type="region of interest" description="Disordered" evidence="1">
    <location>
        <begin position="60"/>
        <end position="198"/>
    </location>
</feature>
<feature type="compositionally biased region" description="Basic residues" evidence="1">
    <location>
        <begin position="607"/>
        <end position="617"/>
    </location>
</feature>
<feature type="compositionally biased region" description="Basic residues" evidence="1">
    <location>
        <begin position="456"/>
        <end position="473"/>
    </location>
</feature>
<feature type="compositionally biased region" description="Basic and acidic residues" evidence="1">
    <location>
        <begin position="549"/>
        <end position="572"/>
    </location>
</feature>
<feature type="compositionally biased region" description="Basic and acidic residues" evidence="1">
    <location>
        <begin position="618"/>
        <end position="631"/>
    </location>
</feature>
<comment type="caution">
    <text evidence="2">The sequence shown here is derived from an EMBL/GenBank/DDBJ whole genome shotgun (WGS) entry which is preliminary data.</text>
</comment>
<dbReference type="STRING" id="46731.A0A3M6TFB6"/>
<reference evidence="2 3" key="1">
    <citation type="journal article" date="2018" name="Sci. Rep.">
        <title>Comparative analysis of the Pocillopora damicornis genome highlights role of immune system in coral evolution.</title>
        <authorList>
            <person name="Cunning R."/>
            <person name="Bay R.A."/>
            <person name="Gillette P."/>
            <person name="Baker A.C."/>
            <person name="Traylor-Knowles N."/>
        </authorList>
    </citation>
    <scope>NUCLEOTIDE SEQUENCE [LARGE SCALE GENOMIC DNA]</scope>
    <source>
        <strain evidence="2">RSMAS</strain>
        <tissue evidence="2">Whole animal</tissue>
    </source>
</reference>
<feature type="compositionally biased region" description="Polar residues" evidence="1">
    <location>
        <begin position="127"/>
        <end position="137"/>
    </location>
</feature>
<dbReference type="Proteomes" id="UP000275408">
    <property type="component" value="Unassembled WGS sequence"/>
</dbReference>
<feature type="compositionally biased region" description="Basic and acidic residues" evidence="1">
    <location>
        <begin position="168"/>
        <end position="189"/>
    </location>
</feature>
<dbReference type="AlphaFoldDB" id="A0A3M6TFB6"/>
<feature type="compositionally biased region" description="Basic and acidic residues" evidence="1">
    <location>
        <begin position="432"/>
        <end position="453"/>
    </location>
</feature>
<feature type="compositionally biased region" description="Basic residues" evidence="1">
    <location>
        <begin position="760"/>
        <end position="771"/>
    </location>
</feature>
<evidence type="ECO:0000313" key="3">
    <source>
        <dbReference type="Proteomes" id="UP000275408"/>
    </source>
</evidence>
<name>A0A3M6TFB6_POCDA</name>
<feature type="compositionally biased region" description="Basic and acidic residues" evidence="1">
    <location>
        <begin position="398"/>
        <end position="407"/>
    </location>
</feature>
<dbReference type="EMBL" id="RCHS01003687">
    <property type="protein sequence ID" value="RMX40060.1"/>
    <property type="molecule type" value="Genomic_DNA"/>
</dbReference>
<feature type="compositionally biased region" description="Acidic residues" evidence="1">
    <location>
        <begin position="636"/>
        <end position="651"/>
    </location>
</feature>
<feature type="compositionally biased region" description="Basic residues" evidence="1">
    <location>
        <begin position="220"/>
        <end position="237"/>
    </location>
</feature>
<feature type="compositionally biased region" description="Basic and acidic residues" evidence="1">
    <location>
        <begin position="373"/>
        <end position="383"/>
    </location>
</feature>
<dbReference type="OrthoDB" id="1939643at2759"/>
<feature type="region of interest" description="Disordered" evidence="1">
    <location>
        <begin position="301"/>
        <end position="884"/>
    </location>
</feature>
<proteinExistence type="predicted"/>
<gene>
    <name evidence="2" type="ORF">pdam_00002246</name>
</gene>
<sequence>MAAAKAARRNALLHNLHIPNEPFQDPLIGRRTGVPLNIKARKDSFGFENIDDYFLYSDPEEEEEEVVAPNTQGLDKDLVKENANLHPEEDEDVFEKVADDHPLSGDDAQLKKSSPEERDSVDRLKQNIGSPNNTGTAIKNPASREPTPRLRGPISKRLSFITGQSPIELKDDQVHAGDSSDDKCAKTSGEEVGDSDTEIDVVNEDPQMVIEKTVDETSYKKKPKSLKKTPAVTKKHRIEADESEDEGIIDITGTEEDTFLTIGNISRAAKTNTAVHKLPLPAQADSFVMSESFVLEGTKHKSMSPEFGSSSDCQDEPATKGYKSRIPVLTKGYPSNKAALKGPVKGKKANVTRDPESVMVSVVGQGDDEEERTDLTVTEKEQARPLQGKRTRGGTTKNVEEPHELKTIKGRGRKIVPNITHQTSRVTRGSKQKNENGNKDDEEVDNQKDDGGFKKAAVRKGKPTKENKGKKKKEQIEIVGKGTEQQDGVDTIQLRGRNIRGQRKRGKDDKVHEQNGKAEALQVTVDDEDDENFERGKMDLGRTGLETEGTGRDEESSVVQRKEMTSRTKKSDTNLTQGFGNTGARKSKGIARVQKLEEREGGDDMSKKKRGKRGKGRRKDEETTAKEDSRVVDIAAELDEAQDDDFEENTNEFEKTNDVSVRRMSNVSSNVSSSSESSKKTSNGVASKRRKVSRVLPPYARKRRAGKANNSKDSSKTSSYDSTELSVDAKKRRLQDEANETSTAKDSPRKDTKTNAGKTSRNKRDTRKSGAKKNSLTTDNFNERADVNDLSQGVEDDNGFLDAPAEPVTALKSILKSGGNVRRSTKGSRKRQMTIGKSSVGSASGSSVGDNSKVDPEEEVTITNDTAQPEVSPNEQHTRRSKRTIVPPLQYWKNERIDYERRKSGGWCIKGVIKNPTPTPKYRKKRKQT</sequence>